<dbReference type="PANTHER" id="PTHR43194:SF2">
    <property type="entry name" value="PEROXISOMAL MEMBRANE PROTEIN LPX1"/>
    <property type="match status" value="1"/>
</dbReference>
<accession>A0ABX8WJE8</accession>
<keyword evidence="2" id="KW-0378">Hydrolase</keyword>
<feature type="domain" description="AB hydrolase-1" evidence="1">
    <location>
        <begin position="50"/>
        <end position="297"/>
    </location>
</feature>
<reference evidence="2 3" key="1">
    <citation type="submission" date="2021-08" db="EMBL/GenBank/DDBJ databases">
        <title>Devosia salina sp. nov., isolated from the South China Sea sediment.</title>
        <authorList>
            <person name="Zhou Z."/>
        </authorList>
    </citation>
    <scope>NUCLEOTIDE SEQUENCE [LARGE SCALE GENOMIC DNA]</scope>
    <source>
        <strain evidence="2 3">SCS-3</strain>
    </source>
</reference>
<sequence>MKPLFSRRRIVPDDHAAFSGLPVSHIALRDARTRAAVHLRGDFGQGGMPLVCLSGYHRNMSDFSAFADYFQRLGRGRWPMVLVDLPGRGRADDRPGGADYSTLSDAQDVADVLAALGIGRALILGQGHGGQVAMALAAQHPLQIGGTILLDAGPVTDSRGIVRLRNNLAHISSLRGSKAVMAGFRRMLAGDYPGLGEAELDALALRSHWFDKRGRARPLFDTRLVDRIKDISFDDILVAQWPLYDALRCAPLMLLRTQLTDQVRRETFEEMVKRRPDAVAITISGQGSPALFDQEAEIEAVAEFVFHVGKGTRRAA</sequence>
<protein>
    <submittedName>
        <fullName evidence="2">Alpha/beta hydrolase</fullName>
    </submittedName>
</protein>
<dbReference type="Gene3D" id="3.40.50.1820">
    <property type="entry name" value="alpha/beta hydrolase"/>
    <property type="match status" value="1"/>
</dbReference>
<dbReference type="PANTHER" id="PTHR43194">
    <property type="entry name" value="HYDROLASE ALPHA/BETA FOLD FAMILY"/>
    <property type="match status" value="1"/>
</dbReference>
<dbReference type="Pfam" id="PF12697">
    <property type="entry name" value="Abhydrolase_6"/>
    <property type="match status" value="1"/>
</dbReference>
<dbReference type="RefSeq" id="WP_220306601.1">
    <property type="nucleotide sequence ID" value="NZ_CP080590.1"/>
</dbReference>
<dbReference type="EMBL" id="CP080590">
    <property type="protein sequence ID" value="QYO78121.1"/>
    <property type="molecule type" value="Genomic_DNA"/>
</dbReference>
<dbReference type="InterPro" id="IPR029058">
    <property type="entry name" value="AB_hydrolase_fold"/>
</dbReference>
<dbReference type="GO" id="GO:0016787">
    <property type="term" value="F:hydrolase activity"/>
    <property type="evidence" value="ECO:0007669"/>
    <property type="project" value="UniProtKB-KW"/>
</dbReference>
<evidence type="ECO:0000259" key="1">
    <source>
        <dbReference type="Pfam" id="PF12697"/>
    </source>
</evidence>
<dbReference type="InterPro" id="IPR050228">
    <property type="entry name" value="Carboxylesterase_BioH"/>
</dbReference>
<evidence type="ECO:0000313" key="3">
    <source>
        <dbReference type="Proteomes" id="UP000825799"/>
    </source>
</evidence>
<evidence type="ECO:0000313" key="2">
    <source>
        <dbReference type="EMBL" id="QYO78121.1"/>
    </source>
</evidence>
<gene>
    <name evidence="2" type="ORF">K1X15_06060</name>
</gene>
<dbReference type="InterPro" id="IPR000073">
    <property type="entry name" value="AB_hydrolase_1"/>
</dbReference>
<dbReference type="Proteomes" id="UP000825799">
    <property type="component" value="Chromosome"/>
</dbReference>
<proteinExistence type="predicted"/>
<dbReference type="SUPFAM" id="SSF53474">
    <property type="entry name" value="alpha/beta-Hydrolases"/>
    <property type="match status" value="1"/>
</dbReference>
<keyword evidence="3" id="KW-1185">Reference proteome</keyword>
<organism evidence="2 3">
    <name type="scientific">Devosia salina</name>
    <dbReference type="NCBI Taxonomy" id="2860336"/>
    <lineage>
        <taxon>Bacteria</taxon>
        <taxon>Pseudomonadati</taxon>
        <taxon>Pseudomonadota</taxon>
        <taxon>Alphaproteobacteria</taxon>
        <taxon>Hyphomicrobiales</taxon>
        <taxon>Devosiaceae</taxon>
        <taxon>Devosia</taxon>
    </lineage>
</organism>
<name>A0ABX8WJE8_9HYPH</name>